<protein>
    <submittedName>
        <fullName evidence="1">Uncharacterized protein</fullName>
    </submittedName>
</protein>
<dbReference type="RefSeq" id="WP_158003680.1">
    <property type="nucleotide sequence ID" value="NZ_BAQJ01000319.1"/>
</dbReference>
<sequence>MMCFITDFADQADILPVALTVGFATTFKTGRIMACCYQSSLKQDMPERTPSPLN</sequence>
<reference evidence="1" key="1">
    <citation type="submission" date="2013-04" db="EMBL/GenBank/DDBJ databases">
        <title>The genome sequencing project of 58 acetic acid bacteria.</title>
        <authorList>
            <person name="Okamoto-Kainuma A."/>
            <person name="Ishikawa M."/>
            <person name="Umino S."/>
            <person name="Koizumi Y."/>
            <person name="Shiwa Y."/>
            <person name="Yoshikawa H."/>
            <person name="Matsutani M."/>
            <person name="Matsushita K."/>
        </authorList>
    </citation>
    <scope>NUCLEOTIDE SEQUENCE</scope>
    <source>
        <strain evidence="1">NRIC 0521</strain>
    </source>
</reference>
<evidence type="ECO:0000313" key="2">
    <source>
        <dbReference type="Proteomes" id="UP001061452"/>
    </source>
</evidence>
<accession>A0ABQ0PNT9</accession>
<comment type="caution">
    <text evidence="1">The sequence shown here is derived from an EMBL/GenBank/DDBJ whole genome shotgun (WGS) entry which is preliminary data.</text>
</comment>
<organism evidence="1 2">
    <name type="scientific">Komagataeibacter intermedius NRIC 0521</name>
    <dbReference type="NCBI Taxonomy" id="1307934"/>
    <lineage>
        <taxon>Bacteria</taxon>
        <taxon>Pseudomonadati</taxon>
        <taxon>Pseudomonadota</taxon>
        <taxon>Alphaproteobacteria</taxon>
        <taxon>Acetobacterales</taxon>
        <taxon>Acetobacteraceae</taxon>
        <taxon>Komagataeibacter</taxon>
    </lineage>
</organism>
<evidence type="ECO:0000313" key="1">
    <source>
        <dbReference type="EMBL" id="GBQ76865.1"/>
    </source>
</evidence>
<name>A0ABQ0PNT9_9PROT</name>
<proteinExistence type="predicted"/>
<gene>
    <name evidence="1" type="ORF">AA0521_2973</name>
</gene>
<keyword evidence="2" id="KW-1185">Reference proteome</keyword>
<dbReference type="Proteomes" id="UP001061452">
    <property type="component" value="Unassembled WGS sequence"/>
</dbReference>
<dbReference type="EMBL" id="BAQJ01000319">
    <property type="protein sequence ID" value="GBQ76865.1"/>
    <property type="molecule type" value="Genomic_DNA"/>
</dbReference>